<reference evidence="1" key="1">
    <citation type="submission" date="2023-05" db="EMBL/GenBank/DDBJ databases">
        <title>High-quality long-read genome of Scophthalmus maximus.</title>
        <authorList>
            <person name="Lien S."/>
            <person name="Martinez P."/>
        </authorList>
    </citation>
    <scope>NUCLEOTIDE SEQUENCE [LARGE SCALE GENOMIC DNA]</scope>
</reference>
<dbReference type="Ensembl" id="ENSSMAT00000005365.2">
    <property type="protein sequence ID" value="ENSSMAP00000005289.2"/>
    <property type="gene ID" value="ENSSMAG00000003259.2"/>
</dbReference>
<dbReference type="GeneTree" id="ENSGT00940000177816"/>
<organism evidence="1 2">
    <name type="scientific">Scophthalmus maximus</name>
    <name type="common">Turbot</name>
    <name type="synonym">Psetta maxima</name>
    <dbReference type="NCBI Taxonomy" id="52904"/>
    <lineage>
        <taxon>Eukaryota</taxon>
        <taxon>Metazoa</taxon>
        <taxon>Chordata</taxon>
        <taxon>Craniata</taxon>
        <taxon>Vertebrata</taxon>
        <taxon>Euteleostomi</taxon>
        <taxon>Actinopterygii</taxon>
        <taxon>Neopterygii</taxon>
        <taxon>Teleostei</taxon>
        <taxon>Neoteleostei</taxon>
        <taxon>Acanthomorphata</taxon>
        <taxon>Carangaria</taxon>
        <taxon>Pleuronectiformes</taxon>
        <taxon>Pleuronectoidei</taxon>
        <taxon>Scophthalmidae</taxon>
        <taxon>Scophthalmus</taxon>
    </lineage>
</organism>
<dbReference type="Proteomes" id="UP000694558">
    <property type="component" value="Chromosome 18"/>
</dbReference>
<evidence type="ECO:0008006" key="3">
    <source>
        <dbReference type="Google" id="ProtNLM"/>
    </source>
</evidence>
<accession>A0A8D2ZP12</accession>
<sequence length="58" mass="6794">MTKAEMTEAELYSLYKGVYVPSSLYTPHSMKYYEDFSFRQDDIIIVTYPKSGERSGLR</sequence>
<dbReference type="SUPFAM" id="SSF52540">
    <property type="entry name" value="P-loop containing nucleoside triphosphate hydrolases"/>
    <property type="match status" value="1"/>
</dbReference>
<name>A0A8D2ZP12_SCOMX</name>
<proteinExistence type="predicted"/>
<dbReference type="AlphaFoldDB" id="A0A8D2ZP12"/>
<dbReference type="Gene3D" id="3.40.50.300">
    <property type="entry name" value="P-loop containing nucleotide triphosphate hydrolases"/>
    <property type="match status" value="1"/>
</dbReference>
<evidence type="ECO:0000313" key="1">
    <source>
        <dbReference type="Ensembl" id="ENSSMAP00000005289.2"/>
    </source>
</evidence>
<reference evidence="1" key="2">
    <citation type="submission" date="2025-08" db="UniProtKB">
        <authorList>
            <consortium name="Ensembl"/>
        </authorList>
    </citation>
    <scope>IDENTIFICATION</scope>
</reference>
<evidence type="ECO:0000313" key="2">
    <source>
        <dbReference type="Proteomes" id="UP000694558"/>
    </source>
</evidence>
<dbReference type="InterPro" id="IPR027417">
    <property type="entry name" value="P-loop_NTPase"/>
</dbReference>
<protein>
    <recommendedName>
        <fullName evidence="3">Sulfotransferase</fullName>
    </recommendedName>
</protein>